<accession>A0A4R2ISF2</accession>
<dbReference type="EMBL" id="SLWR01000005">
    <property type="protein sequence ID" value="TCO47887.1"/>
    <property type="molecule type" value="Genomic_DNA"/>
</dbReference>
<dbReference type="PANTHER" id="PTHR34822">
    <property type="entry name" value="GRPB DOMAIN PROTEIN (AFU_ORTHOLOGUE AFUA_1G01530)"/>
    <property type="match status" value="1"/>
</dbReference>
<protein>
    <submittedName>
        <fullName evidence="1">GrpB-like predicted nucleotidyltransferase (UPF0157 family)</fullName>
    </submittedName>
</protein>
<dbReference type="InterPro" id="IPR043519">
    <property type="entry name" value="NT_sf"/>
</dbReference>
<dbReference type="Gene3D" id="3.30.460.10">
    <property type="entry name" value="Beta Polymerase, domain 2"/>
    <property type="match status" value="1"/>
</dbReference>
<evidence type="ECO:0000313" key="1">
    <source>
        <dbReference type="EMBL" id="TCO47887.1"/>
    </source>
</evidence>
<sequence>MYDQPCVALVDFSAVPFPDELERKLEVLEYQPQWPADFDRIAELLRGALGPAAVRIDHVGSTSVPGLPAKDCIDIQVIVPVLDEDELVAALGTIGFRCRPESWNRDDTYDGTPYAKLVFAPPVGGRSCNIHVRAVGTPNARRMLLFRDFLRANETVRDAWGAFKTRLSESVPDLFGYGQIKQPATVVLFEAAELWARTTYWTPGEGI</sequence>
<name>A0A4R2ISF2_9ACTN</name>
<gene>
    <name evidence="1" type="ORF">EV646_105447</name>
</gene>
<dbReference type="AlphaFoldDB" id="A0A4R2ISF2"/>
<keyword evidence="1" id="KW-0808">Transferase</keyword>
<dbReference type="InterPro" id="IPR007344">
    <property type="entry name" value="GrpB/CoaE"/>
</dbReference>
<evidence type="ECO:0000313" key="2">
    <source>
        <dbReference type="Proteomes" id="UP000295573"/>
    </source>
</evidence>
<keyword evidence="2" id="KW-1185">Reference proteome</keyword>
<proteinExistence type="predicted"/>
<dbReference type="PANTHER" id="PTHR34822:SF1">
    <property type="entry name" value="GRPB FAMILY PROTEIN"/>
    <property type="match status" value="1"/>
</dbReference>
<dbReference type="Proteomes" id="UP000295573">
    <property type="component" value="Unassembled WGS sequence"/>
</dbReference>
<dbReference type="GO" id="GO:0016740">
    <property type="term" value="F:transferase activity"/>
    <property type="evidence" value="ECO:0007669"/>
    <property type="project" value="UniProtKB-KW"/>
</dbReference>
<reference evidence="1 2" key="1">
    <citation type="journal article" date="2015" name="Stand. Genomic Sci.">
        <title>Genomic Encyclopedia of Bacterial and Archaeal Type Strains, Phase III: the genomes of soil and plant-associated and newly described type strains.</title>
        <authorList>
            <person name="Whitman W.B."/>
            <person name="Woyke T."/>
            <person name="Klenk H.P."/>
            <person name="Zhou Y."/>
            <person name="Lilburn T.G."/>
            <person name="Beck B.J."/>
            <person name="De Vos P."/>
            <person name="Vandamme P."/>
            <person name="Eisen J.A."/>
            <person name="Garrity G."/>
            <person name="Hugenholtz P."/>
            <person name="Kyrpides N.C."/>
        </authorList>
    </citation>
    <scope>NUCLEOTIDE SEQUENCE [LARGE SCALE GENOMIC DNA]</scope>
    <source>
        <strain evidence="1 2">VKM Ac-2541</strain>
    </source>
</reference>
<dbReference type="SUPFAM" id="SSF81301">
    <property type="entry name" value="Nucleotidyltransferase"/>
    <property type="match status" value="1"/>
</dbReference>
<dbReference type="Pfam" id="PF04229">
    <property type="entry name" value="GrpB"/>
    <property type="match status" value="1"/>
</dbReference>
<organism evidence="1 2">
    <name type="scientific">Kribbella antiqua</name>
    <dbReference type="NCBI Taxonomy" id="2512217"/>
    <lineage>
        <taxon>Bacteria</taxon>
        <taxon>Bacillati</taxon>
        <taxon>Actinomycetota</taxon>
        <taxon>Actinomycetes</taxon>
        <taxon>Propionibacteriales</taxon>
        <taxon>Kribbellaceae</taxon>
        <taxon>Kribbella</taxon>
    </lineage>
</organism>
<comment type="caution">
    <text evidence="1">The sequence shown here is derived from an EMBL/GenBank/DDBJ whole genome shotgun (WGS) entry which is preliminary data.</text>
</comment>